<feature type="compositionally biased region" description="Low complexity" evidence="5">
    <location>
        <begin position="44"/>
        <end position="76"/>
    </location>
</feature>
<feature type="region of interest" description="Disordered" evidence="5">
    <location>
        <begin position="13"/>
        <end position="92"/>
    </location>
</feature>
<keyword evidence="9" id="KW-1185">Reference proteome</keyword>
<feature type="transmembrane region" description="Helical" evidence="6">
    <location>
        <begin position="357"/>
        <end position="382"/>
    </location>
</feature>
<feature type="domain" description="Ion transport" evidence="7">
    <location>
        <begin position="158"/>
        <end position="387"/>
    </location>
</feature>
<feature type="transmembrane region" description="Helical" evidence="6">
    <location>
        <begin position="226"/>
        <end position="245"/>
    </location>
</feature>
<evidence type="ECO:0000256" key="6">
    <source>
        <dbReference type="SAM" id="Phobius"/>
    </source>
</evidence>
<dbReference type="Gene3D" id="1.20.120.350">
    <property type="entry name" value="Voltage-gated potassium channels. Chain C"/>
    <property type="match status" value="1"/>
</dbReference>
<reference evidence="8 9" key="1">
    <citation type="journal article" date="2021" name="Elife">
        <title>Chloroplast acquisition without the gene transfer in kleptoplastic sea slugs, Plakobranchus ocellatus.</title>
        <authorList>
            <person name="Maeda T."/>
            <person name="Takahashi S."/>
            <person name="Yoshida T."/>
            <person name="Shimamura S."/>
            <person name="Takaki Y."/>
            <person name="Nagai Y."/>
            <person name="Toyoda A."/>
            <person name="Suzuki Y."/>
            <person name="Arimoto A."/>
            <person name="Ishii H."/>
            <person name="Satoh N."/>
            <person name="Nishiyama T."/>
            <person name="Hasebe M."/>
            <person name="Maruyama T."/>
            <person name="Minagawa J."/>
            <person name="Obokata J."/>
            <person name="Shigenobu S."/>
        </authorList>
    </citation>
    <scope>NUCLEOTIDE SEQUENCE [LARGE SCALE GENOMIC DNA]</scope>
</reference>
<evidence type="ECO:0000313" key="8">
    <source>
        <dbReference type="EMBL" id="GFO10198.1"/>
    </source>
</evidence>
<feature type="transmembrane region" description="Helical" evidence="6">
    <location>
        <begin position="558"/>
        <end position="576"/>
    </location>
</feature>
<name>A0AAV4AUF3_9GAST</name>
<evidence type="ECO:0000259" key="7">
    <source>
        <dbReference type="Pfam" id="PF00520"/>
    </source>
</evidence>
<evidence type="ECO:0000256" key="3">
    <source>
        <dbReference type="ARBA" id="ARBA00022989"/>
    </source>
</evidence>
<evidence type="ECO:0000256" key="5">
    <source>
        <dbReference type="SAM" id="MobiDB-lite"/>
    </source>
</evidence>
<dbReference type="EMBL" id="BLXT01004148">
    <property type="protein sequence ID" value="GFO10198.1"/>
    <property type="molecule type" value="Genomic_DNA"/>
</dbReference>
<evidence type="ECO:0000256" key="2">
    <source>
        <dbReference type="ARBA" id="ARBA00022692"/>
    </source>
</evidence>
<sequence length="736" mass="84530">MADDINSIIVALDRHINSGEAPPSSVYIPEQSESNVDADEPDEQSSSPTPSSPSGESNLDTSSSSAGATATTTNSAPIGAPDSTKENGSPNPARRIKHVAFLSQESTESSRSRAKEEPLDQESLLIAATLIQDAKEGRNLVYILSEKTVRAYIVYNNKWLRWLLYFTIFLVLALALFEEPAVTGLGLPYWGTMLMEFPCLVYFAVRMCHAMSFQQRDVFFKDAKNITIIVVLLLSFLDMMCYIIWENLAKSGHPIRWSRFLRPLFIINFPDGKQIRRAFRNIRRTVPDIMNVLILFLLSVLLFGLLALKLFYRRDIHYPDGTSYFSNYLDAIWDLYVLVTTANNPDVMMPAYNRNNWFAIFFIVYIILCLYIFMSIVLAAIYNNYRKNLKNEIKSAVLMKRQRLGKAFDLLKVRRGDEDVISHSRWRQLTSVLLPTKSEVYSDLMMKILDDDNTSVLSKKNFLNVSDLLNVHLSEVKDRITLQEKLFPKIYNHPWSVNFKFMVRHKFFRYIFDFMIGVNALFIAIDLDVADWFFLSIFTFEILCNLYVAGFKEYFQRFWYTFDFLIIGSAFCASVIERIMGRTDDELRTLDVLLVLRVLRLVKIFGSIKRFKVILQTLLNIGTSIITFKVILQTLLNIGTSIITYGGVIFVFFYSFAIIGMELFSGLISYYGYDAESQASAATAFCGNAKLNNSLFYSFHYCGNNFNNILKALMVMFELMVVNQWHDILFVCLFIS</sequence>
<feature type="transmembrane region" description="Helical" evidence="6">
    <location>
        <begin position="324"/>
        <end position="342"/>
    </location>
</feature>
<feature type="transmembrane region" description="Helical" evidence="6">
    <location>
        <begin position="618"/>
        <end position="636"/>
    </location>
</feature>
<feature type="transmembrane region" description="Helical" evidence="6">
    <location>
        <begin position="532"/>
        <end position="551"/>
    </location>
</feature>
<gene>
    <name evidence="8" type="ORF">PoB_003670300</name>
</gene>
<feature type="transmembrane region" description="Helical" evidence="6">
    <location>
        <begin position="507"/>
        <end position="526"/>
    </location>
</feature>
<dbReference type="InterPro" id="IPR027359">
    <property type="entry name" value="Volt_channel_dom_sf"/>
</dbReference>
<dbReference type="Pfam" id="PF00520">
    <property type="entry name" value="Ion_trans"/>
    <property type="match status" value="2"/>
</dbReference>
<evidence type="ECO:0000256" key="4">
    <source>
        <dbReference type="ARBA" id="ARBA00023136"/>
    </source>
</evidence>
<dbReference type="PANTHER" id="PTHR46726:SF1">
    <property type="entry name" value="TWO-PORE CALCIUM CHANNEL 3"/>
    <property type="match status" value="1"/>
</dbReference>
<dbReference type="Proteomes" id="UP000735302">
    <property type="component" value="Unassembled WGS sequence"/>
</dbReference>
<feature type="transmembrane region" description="Helical" evidence="6">
    <location>
        <begin position="189"/>
        <end position="205"/>
    </location>
</feature>
<dbReference type="GO" id="GO:0005216">
    <property type="term" value="F:monoatomic ion channel activity"/>
    <property type="evidence" value="ECO:0007669"/>
    <property type="project" value="InterPro"/>
</dbReference>
<keyword evidence="3 6" id="KW-1133">Transmembrane helix</keyword>
<comment type="caution">
    <text evidence="8">The sequence shown here is derived from an EMBL/GenBank/DDBJ whole genome shotgun (WGS) entry which is preliminary data.</text>
</comment>
<evidence type="ECO:0000313" key="9">
    <source>
        <dbReference type="Proteomes" id="UP000735302"/>
    </source>
</evidence>
<feature type="transmembrane region" description="Helical" evidence="6">
    <location>
        <begin position="159"/>
        <end position="177"/>
    </location>
</feature>
<accession>A0AAV4AUF3</accession>
<dbReference type="AlphaFoldDB" id="A0AAV4AUF3"/>
<keyword evidence="4 6" id="KW-0472">Membrane</keyword>
<protein>
    <submittedName>
        <fullName evidence="8">Two pore calcium channel protein 1</fullName>
    </submittedName>
</protein>
<feature type="transmembrane region" description="Helical" evidence="6">
    <location>
        <begin position="642"/>
        <end position="664"/>
    </location>
</feature>
<organism evidence="8 9">
    <name type="scientific">Plakobranchus ocellatus</name>
    <dbReference type="NCBI Taxonomy" id="259542"/>
    <lineage>
        <taxon>Eukaryota</taxon>
        <taxon>Metazoa</taxon>
        <taxon>Spiralia</taxon>
        <taxon>Lophotrochozoa</taxon>
        <taxon>Mollusca</taxon>
        <taxon>Gastropoda</taxon>
        <taxon>Heterobranchia</taxon>
        <taxon>Euthyneura</taxon>
        <taxon>Panpulmonata</taxon>
        <taxon>Sacoglossa</taxon>
        <taxon>Placobranchoidea</taxon>
        <taxon>Plakobranchidae</taxon>
        <taxon>Plakobranchus</taxon>
    </lineage>
</organism>
<evidence type="ECO:0000256" key="1">
    <source>
        <dbReference type="ARBA" id="ARBA00004141"/>
    </source>
</evidence>
<dbReference type="GO" id="GO:0016020">
    <property type="term" value="C:membrane"/>
    <property type="evidence" value="ECO:0007669"/>
    <property type="project" value="UniProtKB-SubCell"/>
</dbReference>
<comment type="subcellular location">
    <subcellularLocation>
        <location evidence="1">Membrane</location>
        <topology evidence="1">Multi-pass membrane protein</topology>
    </subcellularLocation>
</comment>
<dbReference type="Gene3D" id="1.10.287.70">
    <property type="match status" value="2"/>
</dbReference>
<dbReference type="SUPFAM" id="SSF81324">
    <property type="entry name" value="Voltage-gated potassium channels"/>
    <property type="match status" value="2"/>
</dbReference>
<keyword evidence="2 6" id="KW-0812">Transmembrane</keyword>
<dbReference type="InterPro" id="IPR005821">
    <property type="entry name" value="Ion_trans_dom"/>
</dbReference>
<dbReference type="PANTHER" id="PTHR46726">
    <property type="entry name" value="TWO PORE CHANNEL 3"/>
    <property type="match status" value="1"/>
</dbReference>
<feature type="transmembrane region" description="Helical" evidence="6">
    <location>
        <begin position="289"/>
        <end position="312"/>
    </location>
</feature>
<proteinExistence type="predicted"/>
<feature type="domain" description="Ion transport" evidence="7">
    <location>
        <begin position="518"/>
        <end position="733"/>
    </location>
</feature>